<evidence type="ECO:0000313" key="2">
    <source>
        <dbReference type="Proteomes" id="UP001055072"/>
    </source>
</evidence>
<organism evidence="1 2">
    <name type="scientific">Irpex rosettiformis</name>
    <dbReference type="NCBI Taxonomy" id="378272"/>
    <lineage>
        <taxon>Eukaryota</taxon>
        <taxon>Fungi</taxon>
        <taxon>Dikarya</taxon>
        <taxon>Basidiomycota</taxon>
        <taxon>Agaricomycotina</taxon>
        <taxon>Agaricomycetes</taxon>
        <taxon>Polyporales</taxon>
        <taxon>Irpicaceae</taxon>
        <taxon>Irpex</taxon>
    </lineage>
</organism>
<evidence type="ECO:0000313" key="1">
    <source>
        <dbReference type="EMBL" id="KAI0090727.1"/>
    </source>
</evidence>
<sequence>MVHSLAQELGKALNTSPLAIEIIPGNGDEWLPEGTEPHKRFLLVEDNLGVPQKVLYKAYLEATALFRSYRPLLVSVSPSLQRDSDIGGLLHIEDILNVSSVLILLNPGHNTAWNARKTLILSGFRGINQELALMTALLTVHECAKHSLLWHHRRWLLRRLYPLSVKEPSALVAKSIPNFPGVDDEDTLSSTNIPLHVLEAEFSACTLACSTYNRNYFGWLHRFRCLDALASKIPAAQMSADDSQVAPLLKTLQEESSRSSRWIDQHISDYTAMQYQCRLQSMLEHYSRLVPQASERSPGEIPSIGIFGHAESLVKAYPSHEALWLYLRGAAQIYAKRDGGMIQQLERVGKDFLGSKTRPRASLQNGNALEEAERHAHRLLAWLNKPQTRLTLLYRTEQTRSN</sequence>
<gene>
    <name evidence="1" type="ORF">BDY19DRAFT_730663</name>
</gene>
<reference evidence="1" key="1">
    <citation type="journal article" date="2021" name="Environ. Microbiol.">
        <title>Gene family expansions and transcriptome signatures uncover fungal adaptations to wood decay.</title>
        <authorList>
            <person name="Hage H."/>
            <person name="Miyauchi S."/>
            <person name="Viragh M."/>
            <person name="Drula E."/>
            <person name="Min B."/>
            <person name="Chaduli D."/>
            <person name="Navarro D."/>
            <person name="Favel A."/>
            <person name="Norest M."/>
            <person name="Lesage-Meessen L."/>
            <person name="Balint B."/>
            <person name="Merenyi Z."/>
            <person name="de Eugenio L."/>
            <person name="Morin E."/>
            <person name="Martinez A.T."/>
            <person name="Baldrian P."/>
            <person name="Stursova M."/>
            <person name="Martinez M.J."/>
            <person name="Novotny C."/>
            <person name="Magnuson J.K."/>
            <person name="Spatafora J.W."/>
            <person name="Maurice S."/>
            <person name="Pangilinan J."/>
            <person name="Andreopoulos W."/>
            <person name="LaButti K."/>
            <person name="Hundley H."/>
            <person name="Na H."/>
            <person name="Kuo A."/>
            <person name="Barry K."/>
            <person name="Lipzen A."/>
            <person name="Henrissat B."/>
            <person name="Riley R."/>
            <person name="Ahrendt S."/>
            <person name="Nagy L.G."/>
            <person name="Grigoriev I.V."/>
            <person name="Martin F."/>
            <person name="Rosso M.N."/>
        </authorList>
    </citation>
    <scope>NUCLEOTIDE SEQUENCE</scope>
    <source>
        <strain evidence="1">CBS 384.51</strain>
    </source>
</reference>
<proteinExistence type="predicted"/>
<dbReference type="EMBL" id="MU274907">
    <property type="protein sequence ID" value="KAI0090727.1"/>
    <property type="molecule type" value="Genomic_DNA"/>
</dbReference>
<dbReference type="Proteomes" id="UP001055072">
    <property type="component" value="Unassembled WGS sequence"/>
</dbReference>
<protein>
    <submittedName>
        <fullName evidence="1">Uncharacterized protein</fullName>
    </submittedName>
</protein>
<name>A0ACB8U8J5_9APHY</name>
<keyword evidence="2" id="KW-1185">Reference proteome</keyword>
<accession>A0ACB8U8J5</accession>
<comment type="caution">
    <text evidence="1">The sequence shown here is derived from an EMBL/GenBank/DDBJ whole genome shotgun (WGS) entry which is preliminary data.</text>
</comment>